<evidence type="ECO:0000256" key="1">
    <source>
        <dbReference type="SAM" id="Phobius"/>
    </source>
</evidence>
<feature type="transmembrane region" description="Helical" evidence="1">
    <location>
        <begin position="282"/>
        <end position="301"/>
    </location>
</feature>
<dbReference type="AlphaFoldDB" id="A0A0H3MAU4"/>
<keyword evidence="1" id="KW-0472">Membrane</keyword>
<gene>
    <name evidence="3" type="ordered locus">BCG_3906c</name>
</gene>
<feature type="transmembrane region" description="Helical" evidence="1">
    <location>
        <begin position="127"/>
        <end position="147"/>
    </location>
</feature>
<reference evidence="3 4" key="1">
    <citation type="journal article" date="2007" name="Proc. Natl. Acad. Sci. U.S.A.">
        <title>Genome plasticity of BCG and impact on vaccine efficacy.</title>
        <authorList>
            <person name="Brosch R."/>
            <person name="Gordon S.V."/>
            <person name="Garnier T."/>
            <person name="Eiglmeier K."/>
            <person name="Frigui W."/>
            <person name="Valenti P."/>
            <person name="Dos Santos S."/>
            <person name="Duthoy S."/>
            <person name="Lacroix C."/>
            <person name="Garcia-Pelayo C."/>
            <person name="Inwald J.K."/>
            <person name="Golby P."/>
            <person name="Garcia J.N."/>
            <person name="Hewinson R.G."/>
            <person name="Behr M.A."/>
            <person name="Quail M.A."/>
            <person name="Churcher C."/>
            <person name="Barrell B.G."/>
            <person name="Parkhill J."/>
            <person name="Cole S.T."/>
        </authorList>
    </citation>
    <scope>NUCLEOTIDE SEQUENCE [LARGE SCALE GENOMIC DNA]</scope>
    <source>
        <strain evidence="4">BCG / Pasteur 1173P2</strain>
    </source>
</reference>
<accession>A0A0H3MAU4</accession>
<dbReference type="KEGG" id="mbb:BCG_3906c"/>
<dbReference type="RefSeq" id="WP_003420931.1">
    <property type="nucleotide sequence ID" value="NC_008769.1"/>
</dbReference>
<dbReference type="EMBL" id="AM408590">
    <property type="protein sequence ID" value="CAL73896.1"/>
    <property type="molecule type" value="Genomic_DNA"/>
</dbReference>
<feature type="domain" description="DUF4328" evidence="2">
    <location>
        <begin position="152"/>
        <end position="306"/>
    </location>
</feature>
<keyword evidence="1 3" id="KW-0812">Transmembrane</keyword>
<sequence>MIQVCSQCGTRWNVRERQRVWCPRCRGMLLAPLADMPAEARWRTPARPQVPTASDTRRTPPRLPPGFRWIAVRPGAAPPPRHGPRLRGPTPHYAGIPRWGLTDHVDQAPVPASAKAGPSPAAVRTTLLVSLLVFSIAVVVFVVRYVLLVINRNTLLNSVVASASVWLGVLVSLAAIAAAGTTIVLLVRWLVARRAAAFMHQGLPERRSARELWAGCLLPMVNLLWAPLYVIELALVEDRYTRLRRPIVVWWIVWIVSNAISMFAFATSWVTDAQGIANNTTMMVLAYLCAAAAVAAAARVFEGFEQKPVERPAHRWVVVNTDGRSAPASSVAVELDGQEPAA</sequence>
<dbReference type="HOGENOM" id="CLU_060094_1_0_11"/>
<proteinExistence type="predicted"/>
<dbReference type="InterPro" id="IPR025565">
    <property type="entry name" value="DUF4328"/>
</dbReference>
<keyword evidence="1" id="KW-1133">Transmembrane helix</keyword>
<dbReference type="Pfam" id="PF14219">
    <property type="entry name" value="DUF4328"/>
    <property type="match status" value="1"/>
</dbReference>
<feature type="transmembrane region" description="Helical" evidence="1">
    <location>
        <begin position="248"/>
        <end position="270"/>
    </location>
</feature>
<evidence type="ECO:0000259" key="2">
    <source>
        <dbReference type="Pfam" id="PF14219"/>
    </source>
</evidence>
<evidence type="ECO:0000313" key="3">
    <source>
        <dbReference type="EMBL" id="CAL73896.1"/>
    </source>
</evidence>
<organism evidence="3 4">
    <name type="scientific">Mycobacterium bovis (strain BCG / Pasteur 1173P2)</name>
    <dbReference type="NCBI Taxonomy" id="410289"/>
    <lineage>
        <taxon>Bacteria</taxon>
        <taxon>Bacillati</taxon>
        <taxon>Actinomycetota</taxon>
        <taxon>Actinomycetes</taxon>
        <taxon>Mycobacteriales</taxon>
        <taxon>Mycobacteriaceae</taxon>
        <taxon>Mycobacterium</taxon>
        <taxon>Mycobacterium tuberculosis complex</taxon>
    </lineage>
</organism>
<dbReference type="Proteomes" id="UP000001472">
    <property type="component" value="Chromosome"/>
</dbReference>
<protein>
    <submittedName>
        <fullName evidence="3">Probable conserved transmembrane protein</fullName>
    </submittedName>
</protein>
<name>A0A0H3MAU4_MYCBP</name>
<feature type="transmembrane region" description="Helical" evidence="1">
    <location>
        <begin position="159"/>
        <end position="192"/>
    </location>
</feature>
<evidence type="ECO:0000313" key="4">
    <source>
        <dbReference type="Proteomes" id="UP000001472"/>
    </source>
</evidence>